<evidence type="ECO:0000313" key="1">
    <source>
        <dbReference type="EMBL" id="OQD97849.1"/>
    </source>
</evidence>
<comment type="caution">
    <text evidence="1">The sequence shown here is derived from an EMBL/GenBank/DDBJ whole genome shotgun (WGS) entry which is preliminary data.</text>
</comment>
<accession>A0A1V6R8V1</accession>
<proteinExistence type="predicted"/>
<organism evidence="1 2">
    <name type="scientific">Penicillium vulpinum</name>
    <dbReference type="NCBI Taxonomy" id="29845"/>
    <lineage>
        <taxon>Eukaryota</taxon>
        <taxon>Fungi</taxon>
        <taxon>Dikarya</taxon>
        <taxon>Ascomycota</taxon>
        <taxon>Pezizomycotina</taxon>
        <taxon>Eurotiomycetes</taxon>
        <taxon>Eurotiomycetidae</taxon>
        <taxon>Eurotiales</taxon>
        <taxon>Aspergillaceae</taxon>
        <taxon>Penicillium</taxon>
    </lineage>
</organism>
<reference evidence="2" key="1">
    <citation type="journal article" date="2017" name="Nat. Microbiol.">
        <title>Global analysis of biosynthetic gene clusters reveals vast potential of secondary metabolite production in Penicillium species.</title>
        <authorList>
            <person name="Nielsen J.C."/>
            <person name="Grijseels S."/>
            <person name="Prigent S."/>
            <person name="Ji B."/>
            <person name="Dainat J."/>
            <person name="Nielsen K.F."/>
            <person name="Frisvad J.C."/>
            <person name="Workman M."/>
            <person name="Nielsen J."/>
        </authorList>
    </citation>
    <scope>NUCLEOTIDE SEQUENCE [LARGE SCALE GENOMIC DNA]</scope>
    <source>
        <strain evidence="2">IBT 29486</strain>
    </source>
</reference>
<dbReference type="EMBL" id="MDYP01000081">
    <property type="protein sequence ID" value="OQD97849.1"/>
    <property type="molecule type" value="Genomic_DNA"/>
</dbReference>
<dbReference type="Proteomes" id="UP000191518">
    <property type="component" value="Unassembled WGS sequence"/>
</dbReference>
<gene>
    <name evidence="1" type="ORF">PENVUL_c081G05875</name>
</gene>
<keyword evidence="2" id="KW-1185">Reference proteome</keyword>
<dbReference type="AlphaFoldDB" id="A0A1V6R8V1"/>
<protein>
    <submittedName>
        <fullName evidence="1">Uncharacterized protein</fullName>
    </submittedName>
</protein>
<name>A0A1V6R8V1_9EURO</name>
<sequence length="89" mass="9748">MPSQSETEKKQNEDSSRDVFMSKLCQGCPQARDECEVSYEGTRGHGFGFWHGNAAGYGVTPNVVFLYENEIASVAAVTSRDFCFAIGSL</sequence>
<evidence type="ECO:0000313" key="2">
    <source>
        <dbReference type="Proteomes" id="UP000191518"/>
    </source>
</evidence>